<evidence type="ECO:0000313" key="3">
    <source>
        <dbReference type="Proteomes" id="UP000023152"/>
    </source>
</evidence>
<comment type="caution">
    <text evidence="2">The sequence shown here is derived from an EMBL/GenBank/DDBJ whole genome shotgun (WGS) entry which is preliminary data.</text>
</comment>
<protein>
    <submittedName>
        <fullName evidence="2">Uncharacterized protein</fullName>
    </submittedName>
</protein>
<feature type="compositionally biased region" description="Polar residues" evidence="1">
    <location>
        <begin position="81"/>
        <end position="91"/>
    </location>
</feature>
<dbReference type="EMBL" id="ASPP01005407">
    <property type="protein sequence ID" value="ETO30591.1"/>
    <property type="molecule type" value="Genomic_DNA"/>
</dbReference>
<dbReference type="Proteomes" id="UP000023152">
    <property type="component" value="Unassembled WGS sequence"/>
</dbReference>
<feature type="compositionally biased region" description="Basic and acidic residues" evidence="1">
    <location>
        <begin position="71"/>
        <end position="80"/>
    </location>
</feature>
<sequence>MSEEFEKVHLQEWFNGLNEATQHVLITKSVEERLEFNSLMEMTLKHKAYDKEQIPTFRVFVKSLNGLTEDVANKKEEKGANRTTQQKQEAA</sequence>
<organism evidence="2 3">
    <name type="scientific">Reticulomyxa filosa</name>
    <dbReference type="NCBI Taxonomy" id="46433"/>
    <lineage>
        <taxon>Eukaryota</taxon>
        <taxon>Sar</taxon>
        <taxon>Rhizaria</taxon>
        <taxon>Retaria</taxon>
        <taxon>Foraminifera</taxon>
        <taxon>Monothalamids</taxon>
        <taxon>Reticulomyxidae</taxon>
        <taxon>Reticulomyxa</taxon>
    </lineage>
</organism>
<keyword evidence="3" id="KW-1185">Reference proteome</keyword>
<dbReference type="AlphaFoldDB" id="X6NX51"/>
<feature type="region of interest" description="Disordered" evidence="1">
    <location>
        <begin position="71"/>
        <end position="91"/>
    </location>
</feature>
<gene>
    <name evidence="2" type="ORF">RFI_06529</name>
</gene>
<evidence type="ECO:0000256" key="1">
    <source>
        <dbReference type="SAM" id="MobiDB-lite"/>
    </source>
</evidence>
<evidence type="ECO:0000313" key="2">
    <source>
        <dbReference type="EMBL" id="ETO30591.1"/>
    </source>
</evidence>
<reference evidence="2 3" key="1">
    <citation type="journal article" date="2013" name="Curr. Biol.">
        <title>The Genome of the Foraminiferan Reticulomyxa filosa.</title>
        <authorList>
            <person name="Glockner G."/>
            <person name="Hulsmann N."/>
            <person name="Schleicher M."/>
            <person name="Noegel A.A."/>
            <person name="Eichinger L."/>
            <person name="Gallinger C."/>
            <person name="Pawlowski J."/>
            <person name="Sierra R."/>
            <person name="Euteneuer U."/>
            <person name="Pillet L."/>
            <person name="Moustafa A."/>
            <person name="Platzer M."/>
            <person name="Groth M."/>
            <person name="Szafranski K."/>
            <person name="Schliwa M."/>
        </authorList>
    </citation>
    <scope>NUCLEOTIDE SEQUENCE [LARGE SCALE GENOMIC DNA]</scope>
</reference>
<proteinExistence type="predicted"/>
<name>X6NX51_RETFI</name>
<accession>X6NX51</accession>